<accession>A0ABQ7EPV8</accession>
<feature type="transmembrane region" description="Helical" evidence="7">
    <location>
        <begin position="191"/>
        <end position="210"/>
    </location>
</feature>
<evidence type="ECO:0000313" key="9">
    <source>
        <dbReference type="Proteomes" id="UP000266723"/>
    </source>
</evidence>
<evidence type="ECO:0000256" key="2">
    <source>
        <dbReference type="ARBA" id="ARBA00022692"/>
    </source>
</evidence>
<sequence>MGSKEMRKETPLLQIVKARLSSVKRTTPMPHRILNLNIIKMGEGEKEGKYFAFTIYFGLFLIVALDVVAGFVAMEAEVAQQEVKTRAWSLECKSPSKKAFMLGLIALGCLLAAHFITVMIGCIISAINIADRLPGFEHTTSRRIHMACISLTWIVATAGAGILTMGIWMNRESRPECGFTNKHFLSLGGKVCFLHAIVSVFMYIAFLISYTTTEVPNLNPPLLRCRWSLCSPASSFSTFALSFPFGSFPILCPLCVFLVASFNHSVPMWTRTWTEASLVAPVSWSESLKSVCYYSRFKTLRAPRHLLLWGFPSSFLSFHRVFCRRSRDPASLTNSASAAKDPSKLQVTPDVPEASIYLSAFIMCGMSYFFF</sequence>
<evidence type="ECO:0000256" key="5">
    <source>
        <dbReference type="ARBA" id="ARBA00023136"/>
    </source>
</evidence>
<gene>
    <name evidence="8" type="ORF">DY000_02044421</name>
</gene>
<feature type="transmembrane region" description="Helical" evidence="7">
    <location>
        <begin position="99"/>
        <end position="130"/>
    </location>
</feature>
<evidence type="ECO:0000256" key="3">
    <source>
        <dbReference type="ARBA" id="ARBA00022729"/>
    </source>
</evidence>
<dbReference type="PANTHER" id="PTHR31769">
    <property type="entry name" value="OS07G0462200 PROTEIN-RELATED"/>
    <property type="match status" value="1"/>
</dbReference>
<dbReference type="Proteomes" id="UP000266723">
    <property type="component" value="Unassembled WGS sequence"/>
</dbReference>
<keyword evidence="4 7" id="KW-1133">Transmembrane helix</keyword>
<feature type="transmembrane region" description="Helical" evidence="7">
    <location>
        <begin position="241"/>
        <end position="262"/>
    </location>
</feature>
<organism evidence="8 9">
    <name type="scientific">Brassica cretica</name>
    <name type="common">Mustard</name>
    <dbReference type="NCBI Taxonomy" id="69181"/>
    <lineage>
        <taxon>Eukaryota</taxon>
        <taxon>Viridiplantae</taxon>
        <taxon>Streptophyta</taxon>
        <taxon>Embryophyta</taxon>
        <taxon>Tracheophyta</taxon>
        <taxon>Spermatophyta</taxon>
        <taxon>Magnoliopsida</taxon>
        <taxon>eudicotyledons</taxon>
        <taxon>Gunneridae</taxon>
        <taxon>Pentapetalae</taxon>
        <taxon>rosids</taxon>
        <taxon>malvids</taxon>
        <taxon>Brassicales</taxon>
        <taxon>Brassicaceae</taxon>
        <taxon>Brassiceae</taxon>
        <taxon>Brassica</taxon>
    </lineage>
</organism>
<comment type="similarity">
    <text evidence="6">Belongs to the DESIGUAL family.</text>
</comment>
<reference evidence="8 9" key="1">
    <citation type="journal article" date="2020" name="BMC Genomics">
        <title>Intraspecific diversification of the crop wild relative Brassica cretica Lam. using demographic model selection.</title>
        <authorList>
            <person name="Kioukis A."/>
            <person name="Michalopoulou V.A."/>
            <person name="Briers L."/>
            <person name="Pirintsos S."/>
            <person name="Studholme D.J."/>
            <person name="Pavlidis P."/>
            <person name="Sarris P.F."/>
        </authorList>
    </citation>
    <scope>NUCLEOTIDE SEQUENCE [LARGE SCALE GENOMIC DNA]</scope>
    <source>
        <strain evidence="9">cv. PFS-1207/04</strain>
    </source>
</reference>
<comment type="caution">
    <text evidence="8">The sequence shown here is derived from an EMBL/GenBank/DDBJ whole genome shotgun (WGS) entry which is preliminary data.</text>
</comment>
<dbReference type="InterPro" id="IPR009606">
    <property type="entry name" value="DEAL/Modifying_wall_lignin1/2"/>
</dbReference>
<feature type="transmembrane region" description="Helical" evidence="7">
    <location>
        <begin position="50"/>
        <end position="78"/>
    </location>
</feature>
<protein>
    <recommendedName>
        <fullName evidence="10">PGG domain-containing protein</fullName>
    </recommendedName>
</protein>
<name>A0ABQ7EPV8_BRACR</name>
<evidence type="ECO:0000256" key="4">
    <source>
        <dbReference type="ARBA" id="ARBA00022989"/>
    </source>
</evidence>
<evidence type="ECO:0008006" key="10">
    <source>
        <dbReference type="Google" id="ProtNLM"/>
    </source>
</evidence>
<comment type="subcellular location">
    <subcellularLocation>
        <location evidence="1">Endomembrane system</location>
        <topology evidence="1">Multi-pass membrane protein</topology>
    </subcellularLocation>
</comment>
<evidence type="ECO:0000256" key="6">
    <source>
        <dbReference type="ARBA" id="ARBA00029467"/>
    </source>
</evidence>
<keyword evidence="2 7" id="KW-0812">Transmembrane</keyword>
<dbReference type="EMBL" id="QGKV02000297">
    <property type="protein sequence ID" value="KAF3605071.1"/>
    <property type="molecule type" value="Genomic_DNA"/>
</dbReference>
<evidence type="ECO:0000256" key="7">
    <source>
        <dbReference type="SAM" id="Phobius"/>
    </source>
</evidence>
<proteinExistence type="inferred from homology"/>
<keyword evidence="3" id="KW-0732">Signal</keyword>
<dbReference type="Pfam" id="PF06749">
    <property type="entry name" value="DUF1218"/>
    <property type="match status" value="1"/>
</dbReference>
<evidence type="ECO:0000256" key="1">
    <source>
        <dbReference type="ARBA" id="ARBA00004127"/>
    </source>
</evidence>
<feature type="transmembrane region" description="Helical" evidence="7">
    <location>
        <begin position="150"/>
        <end position="170"/>
    </location>
</feature>
<evidence type="ECO:0000313" key="8">
    <source>
        <dbReference type="EMBL" id="KAF3605071.1"/>
    </source>
</evidence>
<dbReference type="InterPro" id="IPR052222">
    <property type="entry name" value="DESIGUAL"/>
</dbReference>
<keyword evidence="9" id="KW-1185">Reference proteome</keyword>
<keyword evidence="5 7" id="KW-0472">Membrane</keyword>